<comment type="caution">
    <text evidence="7">The sequence shown here is derived from an EMBL/GenBank/DDBJ whole genome shotgun (WGS) entry which is preliminary data.</text>
</comment>
<dbReference type="PROSITE" id="PS51005">
    <property type="entry name" value="NAC"/>
    <property type="match status" value="1"/>
</dbReference>
<keyword evidence="3" id="KW-0804">Transcription</keyword>
<sequence>MENQKVIKLPPGFRFHPTDEELVVQYLRRKALSYPLPAWIIPDVHLNQYNPWDLPLNSAAVGCGEKKERYLFNYYRGGGARSNKKVSRRVAGSGYWKSTGKEKMIVVEPEKQVIGMKRVMVFYGGIKPSVISRTDWVLHEYSLIVSPKKNSNGDLNAAGFANNNMLSPTTTSSQVTYTEGWVLCRVFQKKSKVTDMMKKDSNLMESRSSVCNFSNMETEIMESSCVTQDSNKEEEVEDEQSSITISA</sequence>
<evidence type="ECO:0000313" key="8">
    <source>
        <dbReference type="Proteomes" id="UP000036987"/>
    </source>
</evidence>
<dbReference type="PANTHER" id="PTHR31719">
    <property type="entry name" value="NAC TRANSCRIPTION FACTOR 56"/>
    <property type="match status" value="1"/>
</dbReference>
<keyword evidence="1" id="KW-0805">Transcription regulation</keyword>
<dbReference type="EMBL" id="LFYR01001802">
    <property type="protein sequence ID" value="KMZ59376.1"/>
    <property type="molecule type" value="Genomic_DNA"/>
</dbReference>
<feature type="region of interest" description="Disordered" evidence="5">
    <location>
        <begin position="224"/>
        <end position="247"/>
    </location>
</feature>
<evidence type="ECO:0000256" key="3">
    <source>
        <dbReference type="ARBA" id="ARBA00023163"/>
    </source>
</evidence>
<dbReference type="OrthoDB" id="1871428at2759"/>
<dbReference type="InterPro" id="IPR003441">
    <property type="entry name" value="NAC-dom"/>
</dbReference>
<accession>A0A0K9NRH7</accession>
<dbReference type="InterPro" id="IPR036093">
    <property type="entry name" value="NAC_dom_sf"/>
</dbReference>
<dbReference type="PANTHER" id="PTHR31719:SF130">
    <property type="entry name" value="NAC DOMAIN-CONTAINING PROTEIN 18"/>
    <property type="match status" value="1"/>
</dbReference>
<dbReference type="Pfam" id="PF02365">
    <property type="entry name" value="NAM"/>
    <property type="match status" value="1"/>
</dbReference>
<keyword evidence="4" id="KW-0539">Nucleus</keyword>
<reference evidence="8" key="1">
    <citation type="journal article" date="2016" name="Nature">
        <title>The genome of the seagrass Zostera marina reveals angiosperm adaptation to the sea.</title>
        <authorList>
            <person name="Olsen J.L."/>
            <person name="Rouze P."/>
            <person name="Verhelst B."/>
            <person name="Lin Y.-C."/>
            <person name="Bayer T."/>
            <person name="Collen J."/>
            <person name="Dattolo E."/>
            <person name="De Paoli E."/>
            <person name="Dittami S."/>
            <person name="Maumus F."/>
            <person name="Michel G."/>
            <person name="Kersting A."/>
            <person name="Lauritano C."/>
            <person name="Lohaus R."/>
            <person name="Toepel M."/>
            <person name="Tonon T."/>
            <person name="Vanneste K."/>
            <person name="Amirebrahimi M."/>
            <person name="Brakel J."/>
            <person name="Bostroem C."/>
            <person name="Chovatia M."/>
            <person name="Grimwood J."/>
            <person name="Jenkins J.W."/>
            <person name="Jueterbock A."/>
            <person name="Mraz A."/>
            <person name="Stam W.T."/>
            <person name="Tice H."/>
            <person name="Bornberg-Bauer E."/>
            <person name="Green P.J."/>
            <person name="Pearson G.A."/>
            <person name="Procaccini G."/>
            <person name="Duarte C.M."/>
            <person name="Schmutz J."/>
            <person name="Reusch T.B.H."/>
            <person name="Van de Peer Y."/>
        </authorList>
    </citation>
    <scope>NUCLEOTIDE SEQUENCE [LARGE SCALE GENOMIC DNA]</scope>
    <source>
        <strain evidence="8">cv. Finnish</strain>
    </source>
</reference>
<evidence type="ECO:0000256" key="5">
    <source>
        <dbReference type="SAM" id="MobiDB-lite"/>
    </source>
</evidence>
<keyword evidence="2" id="KW-0238">DNA-binding</keyword>
<dbReference type="Proteomes" id="UP000036987">
    <property type="component" value="Unassembled WGS sequence"/>
</dbReference>
<feature type="domain" description="NAC" evidence="6">
    <location>
        <begin position="9"/>
        <end position="189"/>
    </location>
</feature>
<protein>
    <submittedName>
        <fullName evidence="7">NAC domain protein</fullName>
    </submittedName>
</protein>
<gene>
    <name evidence="7" type="ORF">ZOSMA_69G00740</name>
</gene>
<dbReference type="AlphaFoldDB" id="A0A0K9NRH7"/>
<keyword evidence="8" id="KW-1185">Reference proteome</keyword>
<evidence type="ECO:0000256" key="1">
    <source>
        <dbReference type="ARBA" id="ARBA00023015"/>
    </source>
</evidence>
<evidence type="ECO:0000313" key="7">
    <source>
        <dbReference type="EMBL" id="KMZ59376.1"/>
    </source>
</evidence>
<dbReference type="OMA" id="KMIVVEP"/>
<organism evidence="7 8">
    <name type="scientific">Zostera marina</name>
    <name type="common">Eelgrass</name>
    <dbReference type="NCBI Taxonomy" id="29655"/>
    <lineage>
        <taxon>Eukaryota</taxon>
        <taxon>Viridiplantae</taxon>
        <taxon>Streptophyta</taxon>
        <taxon>Embryophyta</taxon>
        <taxon>Tracheophyta</taxon>
        <taxon>Spermatophyta</taxon>
        <taxon>Magnoliopsida</taxon>
        <taxon>Liliopsida</taxon>
        <taxon>Zosteraceae</taxon>
        <taxon>Zostera</taxon>
    </lineage>
</organism>
<evidence type="ECO:0000256" key="2">
    <source>
        <dbReference type="ARBA" id="ARBA00023125"/>
    </source>
</evidence>
<dbReference type="GO" id="GO:0003677">
    <property type="term" value="F:DNA binding"/>
    <property type="evidence" value="ECO:0007669"/>
    <property type="project" value="UniProtKB-KW"/>
</dbReference>
<evidence type="ECO:0000259" key="6">
    <source>
        <dbReference type="PROSITE" id="PS51005"/>
    </source>
</evidence>
<dbReference type="GO" id="GO:0006355">
    <property type="term" value="P:regulation of DNA-templated transcription"/>
    <property type="evidence" value="ECO:0007669"/>
    <property type="project" value="InterPro"/>
</dbReference>
<name>A0A0K9NRH7_ZOSMR</name>
<dbReference type="SUPFAM" id="SSF101941">
    <property type="entry name" value="NAC domain"/>
    <property type="match status" value="1"/>
</dbReference>
<proteinExistence type="predicted"/>
<evidence type="ECO:0000256" key="4">
    <source>
        <dbReference type="ARBA" id="ARBA00023242"/>
    </source>
</evidence>
<dbReference type="Gene3D" id="2.170.150.80">
    <property type="entry name" value="NAC domain"/>
    <property type="match status" value="1"/>
</dbReference>